<evidence type="ECO:0000313" key="7">
    <source>
        <dbReference type="EMBL" id="TDG15386.1"/>
    </source>
</evidence>
<evidence type="ECO:0000256" key="5">
    <source>
        <dbReference type="SAM" id="SignalP"/>
    </source>
</evidence>
<accession>A0A4R5LVB1</accession>
<dbReference type="SUPFAM" id="SSF52833">
    <property type="entry name" value="Thioredoxin-like"/>
    <property type="match status" value="1"/>
</dbReference>
<feature type="signal peptide" evidence="5">
    <location>
        <begin position="1"/>
        <end position="21"/>
    </location>
</feature>
<dbReference type="InterPro" id="IPR000866">
    <property type="entry name" value="AhpC/TSA"/>
</dbReference>
<dbReference type="Gene3D" id="3.40.30.10">
    <property type="entry name" value="Glutaredoxin"/>
    <property type="match status" value="1"/>
</dbReference>
<keyword evidence="8" id="KW-1185">Reference proteome</keyword>
<dbReference type="AlphaFoldDB" id="A0A4R5LVB1"/>
<keyword evidence="5" id="KW-0732">Signal</keyword>
<feature type="domain" description="Thioredoxin" evidence="6">
    <location>
        <begin position="18"/>
        <end position="156"/>
    </location>
</feature>
<dbReference type="GO" id="GO:0015036">
    <property type="term" value="F:disulfide oxidoreductase activity"/>
    <property type="evidence" value="ECO:0007669"/>
    <property type="project" value="UniProtKB-ARBA"/>
</dbReference>
<dbReference type="InterPro" id="IPR036249">
    <property type="entry name" value="Thioredoxin-like_sf"/>
</dbReference>
<name>A0A4R5LVB1_9GAMM</name>
<dbReference type="GO" id="GO:0030313">
    <property type="term" value="C:cell envelope"/>
    <property type="evidence" value="ECO:0007669"/>
    <property type="project" value="UniProtKB-SubCell"/>
</dbReference>
<dbReference type="PROSITE" id="PS00194">
    <property type="entry name" value="THIOREDOXIN_1"/>
    <property type="match status" value="1"/>
</dbReference>
<dbReference type="RefSeq" id="WP_133209737.1">
    <property type="nucleotide sequence ID" value="NZ_SMSE01000001.1"/>
</dbReference>
<dbReference type="InterPro" id="IPR017937">
    <property type="entry name" value="Thioredoxin_CS"/>
</dbReference>
<keyword evidence="2" id="KW-0201">Cytochrome c-type biogenesis</keyword>
<dbReference type="CDD" id="cd02966">
    <property type="entry name" value="TlpA_like_family"/>
    <property type="match status" value="1"/>
</dbReference>
<reference evidence="7 8" key="1">
    <citation type="submission" date="2019-03" db="EMBL/GenBank/DDBJ databases">
        <title>Seongchinamella monodicae gen. nov., sp. nov., a novel member of the Gammaproteobacteria isolated from a tidal mudflat of beach.</title>
        <authorList>
            <person name="Yang H.G."/>
            <person name="Kang J.W."/>
            <person name="Lee S.D."/>
        </authorList>
    </citation>
    <scope>NUCLEOTIDE SEQUENCE [LARGE SCALE GENOMIC DNA]</scope>
    <source>
        <strain evidence="7 8">GH4-78</strain>
    </source>
</reference>
<dbReference type="GO" id="GO:0016209">
    <property type="term" value="F:antioxidant activity"/>
    <property type="evidence" value="ECO:0007669"/>
    <property type="project" value="InterPro"/>
</dbReference>
<keyword evidence="4" id="KW-0676">Redox-active center</keyword>
<dbReference type="InterPro" id="IPR013766">
    <property type="entry name" value="Thioredoxin_domain"/>
</dbReference>
<evidence type="ECO:0000256" key="4">
    <source>
        <dbReference type="ARBA" id="ARBA00023284"/>
    </source>
</evidence>
<feature type="chain" id="PRO_5020978023" evidence="5">
    <location>
        <begin position="22"/>
        <end position="156"/>
    </location>
</feature>
<comment type="subcellular location">
    <subcellularLocation>
        <location evidence="1">Cell envelope</location>
    </subcellularLocation>
</comment>
<evidence type="ECO:0000256" key="3">
    <source>
        <dbReference type="ARBA" id="ARBA00023157"/>
    </source>
</evidence>
<dbReference type="PANTHER" id="PTHR42852">
    <property type="entry name" value="THIOL:DISULFIDE INTERCHANGE PROTEIN DSBE"/>
    <property type="match status" value="1"/>
</dbReference>
<evidence type="ECO:0000313" key="8">
    <source>
        <dbReference type="Proteomes" id="UP000295554"/>
    </source>
</evidence>
<organism evidence="7 8">
    <name type="scientific">Seongchinamella unica</name>
    <dbReference type="NCBI Taxonomy" id="2547392"/>
    <lineage>
        <taxon>Bacteria</taxon>
        <taxon>Pseudomonadati</taxon>
        <taxon>Pseudomonadota</taxon>
        <taxon>Gammaproteobacteria</taxon>
        <taxon>Cellvibrionales</taxon>
        <taxon>Halieaceae</taxon>
        <taxon>Seongchinamella</taxon>
    </lineage>
</organism>
<evidence type="ECO:0000259" key="6">
    <source>
        <dbReference type="PROSITE" id="PS51352"/>
    </source>
</evidence>
<protein>
    <submittedName>
        <fullName evidence="7">TlpA family protein disulfide reductase</fullName>
    </submittedName>
</protein>
<dbReference type="InterPro" id="IPR050553">
    <property type="entry name" value="Thioredoxin_ResA/DsbE_sf"/>
</dbReference>
<evidence type="ECO:0000256" key="1">
    <source>
        <dbReference type="ARBA" id="ARBA00004196"/>
    </source>
</evidence>
<dbReference type="Pfam" id="PF00578">
    <property type="entry name" value="AhpC-TSA"/>
    <property type="match status" value="1"/>
</dbReference>
<dbReference type="EMBL" id="SMSE01000001">
    <property type="protein sequence ID" value="TDG15386.1"/>
    <property type="molecule type" value="Genomic_DNA"/>
</dbReference>
<dbReference type="PROSITE" id="PS51352">
    <property type="entry name" value="THIOREDOXIN_2"/>
    <property type="match status" value="1"/>
</dbReference>
<dbReference type="GO" id="GO:0017004">
    <property type="term" value="P:cytochrome complex assembly"/>
    <property type="evidence" value="ECO:0007669"/>
    <property type="project" value="UniProtKB-KW"/>
</dbReference>
<dbReference type="OrthoDB" id="9799347at2"/>
<dbReference type="PANTHER" id="PTHR42852:SF6">
    <property type="entry name" value="THIOL:DISULFIDE INTERCHANGE PROTEIN DSBE"/>
    <property type="match status" value="1"/>
</dbReference>
<keyword evidence="3" id="KW-1015">Disulfide bond</keyword>
<evidence type="ECO:0000256" key="2">
    <source>
        <dbReference type="ARBA" id="ARBA00022748"/>
    </source>
</evidence>
<dbReference type="Proteomes" id="UP000295554">
    <property type="component" value="Unassembled WGS sequence"/>
</dbReference>
<sequence length="156" mass="16900">MGHFFRAFIAVLVLITAPAMAEPAPAFSLADSNGQQVNLSDYAGKPVILHFWASWCPACKMGQPGLQALAEQHADQQVVLLGVNFAEDEGVDPQQVLSSRGLSFRTLVKGKPVVELYGVKGTPTTFFITREGEVAGISNAYKPEDPELRDMLARIL</sequence>
<gene>
    <name evidence="7" type="ORF">E2F43_03910</name>
</gene>
<comment type="caution">
    <text evidence="7">The sequence shown here is derived from an EMBL/GenBank/DDBJ whole genome shotgun (WGS) entry which is preliminary data.</text>
</comment>
<proteinExistence type="predicted"/>